<gene>
    <name evidence="9" type="primary">LOC100908972</name>
</gene>
<feature type="transmembrane region" description="Helical" evidence="6">
    <location>
        <begin position="297"/>
        <end position="317"/>
    </location>
</feature>
<dbReference type="GO" id="GO:0022857">
    <property type="term" value="F:transmembrane transporter activity"/>
    <property type="evidence" value="ECO:0007669"/>
    <property type="project" value="InterPro"/>
</dbReference>
<keyword evidence="5 6" id="KW-0472">Membrane</keyword>
<feature type="transmembrane region" description="Helical" evidence="6">
    <location>
        <begin position="85"/>
        <end position="109"/>
    </location>
</feature>
<dbReference type="PANTHER" id="PTHR16172:SF30">
    <property type="entry name" value="SUGAR BABY, ISOFORM C"/>
    <property type="match status" value="1"/>
</dbReference>
<evidence type="ECO:0000259" key="7">
    <source>
        <dbReference type="PROSITE" id="PS50850"/>
    </source>
</evidence>
<dbReference type="SUPFAM" id="SSF103473">
    <property type="entry name" value="MFS general substrate transporter"/>
    <property type="match status" value="1"/>
</dbReference>
<dbReference type="InterPro" id="IPR036259">
    <property type="entry name" value="MFS_trans_sf"/>
</dbReference>
<proteinExistence type="inferred from homology"/>
<reference evidence="9" key="1">
    <citation type="submission" date="2025-08" db="UniProtKB">
        <authorList>
            <consortium name="RefSeq"/>
        </authorList>
    </citation>
    <scope>IDENTIFICATION</scope>
</reference>
<evidence type="ECO:0000256" key="2">
    <source>
        <dbReference type="ARBA" id="ARBA00005241"/>
    </source>
</evidence>
<evidence type="ECO:0000256" key="6">
    <source>
        <dbReference type="SAM" id="Phobius"/>
    </source>
</evidence>
<dbReference type="InterPro" id="IPR024989">
    <property type="entry name" value="MFS_assoc_dom"/>
</dbReference>
<sequence length="529" mass="58411">MKLVEKEPRNVLCAIVNRKLLPVKIHTFLSVGALVGVIPFIVIHAESLGISAGLVGVTNAIMLLCSVFLKFFMGSLADKYRAVKLLLFKVVLLQAVFHIAIYTCITPIVRRDIWQAHVEDSVEPFSKESEYRTVCNCSDAEPSICLREALDSYTLSPCAQNDASCCSLEVRNGQVSALYTWQFWVFFVLRICSGGLAAVTFSLSDTATYAILGDQKELYGRQRLWGTIAWGGLAPVIGIMNQYFSKGRTHNYGPGFYFNSIISLLDLVAVCFLDIPETSRASQNMLSDLFTLFRSKHVLFFVLGVFVQGTLMGPIWSYAFMYFKDMGAPQTLLGLQLTVQCFLGEVPVMFFSGWIITKLGFKHSMSLSVAGTVLRLGIYAFGSNPWMMLPAEILHGLSFGLFYSAMTLYANRIAPRGTEATVQGIVSGMFEGAGIAVGSVACGLLFDINKRRTMLYFTAYGLAFTIIQILVNWHLGDPPIVREDTPACPPKVRVEVPSQSECLLREGTISRTDTEASGDQMSVFEDPIV</sequence>
<evidence type="ECO:0000256" key="4">
    <source>
        <dbReference type="ARBA" id="ARBA00022989"/>
    </source>
</evidence>
<evidence type="ECO:0000313" key="8">
    <source>
        <dbReference type="Proteomes" id="UP000694867"/>
    </source>
</evidence>
<evidence type="ECO:0000256" key="5">
    <source>
        <dbReference type="ARBA" id="ARBA00023136"/>
    </source>
</evidence>
<comment type="similarity">
    <text evidence="2">Belongs to the major facilitator superfamily. MFSD6 family.</text>
</comment>
<dbReference type="GeneID" id="100908972"/>
<evidence type="ECO:0000256" key="1">
    <source>
        <dbReference type="ARBA" id="ARBA00004141"/>
    </source>
</evidence>
<dbReference type="InterPro" id="IPR020846">
    <property type="entry name" value="MFS_dom"/>
</dbReference>
<dbReference type="InterPro" id="IPR051717">
    <property type="entry name" value="MFS_MFSD6"/>
</dbReference>
<feature type="transmembrane region" description="Helical" evidence="6">
    <location>
        <begin position="337"/>
        <end position="357"/>
    </location>
</feature>
<feature type="transmembrane region" description="Helical" evidence="6">
    <location>
        <begin position="21"/>
        <end position="42"/>
    </location>
</feature>
<organism evidence="8 9">
    <name type="scientific">Galendromus occidentalis</name>
    <name type="common">western predatory mite</name>
    <dbReference type="NCBI Taxonomy" id="34638"/>
    <lineage>
        <taxon>Eukaryota</taxon>
        <taxon>Metazoa</taxon>
        <taxon>Ecdysozoa</taxon>
        <taxon>Arthropoda</taxon>
        <taxon>Chelicerata</taxon>
        <taxon>Arachnida</taxon>
        <taxon>Acari</taxon>
        <taxon>Parasitiformes</taxon>
        <taxon>Mesostigmata</taxon>
        <taxon>Gamasina</taxon>
        <taxon>Phytoseioidea</taxon>
        <taxon>Phytoseiidae</taxon>
        <taxon>Typhlodrominae</taxon>
        <taxon>Galendromus</taxon>
    </lineage>
</organism>
<feature type="transmembrane region" description="Helical" evidence="6">
    <location>
        <begin position="48"/>
        <end position="73"/>
    </location>
</feature>
<dbReference type="Gene3D" id="1.20.1250.20">
    <property type="entry name" value="MFS general substrate transporter like domains"/>
    <property type="match status" value="3"/>
</dbReference>
<protein>
    <submittedName>
        <fullName evidence="9">Major facilitator superfamily domain-containing protein 6-B</fullName>
    </submittedName>
</protein>
<keyword evidence="3 6" id="KW-0812">Transmembrane</keyword>
<keyword evidence="4 6" id="KW-1133">Transmembrane helix</keyword>
<dbReference type="Pfam" id="PF12832">
    <property type="entry name" value="MFS_1_like"/>
    <property type="match status" value="1"/>
</dbReference>
<evidence type="ECO:0000313" key="9">
    <source>
        <dbReference type="RefSeq" id="XP_003742069.1"/>
    </source>
</evidence>
<dbReference type="RefSeq" id="XP_003742069.1">
    <property type="nucleotide sequence ID" value="XM_003742021.2"/>
</dbReference>
<feature type="transmembrane region" description="Helical" evidence="6">
    <location>
        <begin position="181"/>
        <end position="203"/>
    </location>
</feature>
<dbReference type="KEGG" id="goe:100908972"/>
<evidence type="ECO:0000256" key="3">
    <source>
        <dbReference type="ARBA" id="ARBA00022692"/>
    </source>
</evidence>
<feature type="transmembrane region" description="Helical" evidence="6">
    <location>
        <begin position="454"/>
        <end position="473"/>
    </location>
</feature>
<feature type="domain" description="Major facilitator superfamily (MFS) profile" evidence="7">
    <location>
        <begin position="297"/>
        <end position="529"/>
    </location>
</feature>
<dbReference type="Proteomes" id="UP000694867">
    <property type="component" value="Unplaced"/>
</dbReference>
<feature type="transmembrane region" description="Helical" evidence="6">
    <location>
        <begin position="224"/>
        <end position="244"/>
    </location>
</feature>
<accession>A0AAJ6VXN5</accession>
<keyword evidence="8" id="KW-1185">Reference proteome</keyword>
<comment type="subcellular location">
    <subcellularLocation>
        <location evidence="1">Membrane</location>
        <topology evidence="1">Multi-pass membrane protein</topology>
    </subcellularLocation>
</comment>
<dbReference type="AlphaFoldDB" id="A0AAJ6VXN5"/>
<dbReference type="PANTHER" id="PTHR16172">
    <property type="entry name" value="MAJOR FACILITATOR SUPERFAMILY DOMAIN-CONTAINING PROTEIN 6-LIKE"/>
    <property type="match status" value="1"/>
</dbReference>
<feature type="transmembrane region" description="Helical" evidence="6">
    <location>
        <begin position="422"/>
        <end position="448"/>
    </location>
</feature>
<dbReference type="GO" id="GO:0016020">
    <property type="term" value="C:membrane"/>
    <property type="evidence" value="ECO:0007669"/>
    <property type="project" value="UniProtKB-SubCell"/>
</dbReference>
<name>A0AAJ6VXN5_9ACAR</name>
<dbReference type="PROSITE" id="PS50850">
    <property type="entry name" value="MFS"/>
    <property type="match status" value="1"/>
</dbReference>
<feature type="transmembrane region" description="Helical" evidence="6">
    <location>
        <begin position="256"/>
        <end position="276"/>
    </location>
</feature>